<gene>
    <name evidence="7" type="ORF">LCGC14_2707950</name>
</gene>
<organism evidence="7">
    <name type="scientific">marine sediment metagenome</name>
    <dbReference type="NCBI Taxonomy" id="412755"/>
    <lineage>
        <taxon>unclassified sequences</taxon>
        <taxon>metagenomes</taxon>
        <taxon>ecological metagenomes</taxon>
    </lineage>
</organism>
<reference evidence="7" key="1">
    <citation type="journal article" date="2015" name="Nature">
        <title>Complex archaea that bridge the gap between prokaryotes and eukaryotes.</title>
        <authorList>
            <person name="Spang A."/>
            <person name="Saw J.H."/>
            <person name="Jorgensen S.L."/>
            <person name="Zaremba-Niedzwiedzka K."/>
            <person name="Martijn J."/>
            <person name="Lind A.E."/>
            <person name="van Eijk R."/>
            <person name="Schleper C."/>
            <person name="Guy L."/>
            <person name="Ettema T.J."/>
        </authorList>
    </citation>
    <scope>NUCLEOTIDE SEQUENCE</scope>
</reference>
<evidence type="ECO:0000256" key="2">
    <source>
        <dbReference type="ARBA" id="ARBA00022692"/>
    </source>
</evidence>
<dbReference type="Gene3D" id="2.30.30.40">
    <property type="entry name" value="SH3 Domains"/>
    <property type="match status" value="1"/>
</dbReference>
<name>A0A0F8ZDX7_9ZZZZ</name>
<protein>
    <recommendedName>
        <fullName evidence="6">SH3b domain-containing protein</fullName>
    </recommendedName>
</protein>
<keyword evidence="4" id="KW-1133">Transmembrane helix</keyword>
<evidence type="ECO:0000256" key="1">
    <source>
        <dbReference type="ARBA" id="ARBA00004167"/>
    </source>
</evidence>
<dbReference type="AlphaFoldDB" id="A0A0F8ZDX7"/>
<dbReference type="GO" id="GO:0016020">
    <property type="term" value="C:membrane"/>
    <property type="evidence" value="ECO:0007669"/>
    <property type="project" value="UniProtKB-SubCell"/>
</dbReference>
<dbReference type="SMART" id="SM00287">
    <property type="entry name" value="SH3b"/>
    <property type="match status" value="1"/>
</dbReference>
<dbReference type="Pfam" id="PF08239">
    <property type="entry name" value="SH3_3"/>
    <property type="match status" value="1"/>
</dbReference>
<proteinExistence type="predicted"/>
<dbReference type="NCBIfam" id="TIGR04211">
    <property type="entry name" value="SH3_and_anchor"/>
    <property type="match status" value="1"/>
</dbReference>
<feature type="non-terminal residue" evidence="7">
    <location>
        <position position="102"/>
    </location>
</feature>
<keyword evidence="2" id="KW-0812">Transmembrane</keyword>
<keyword evidence="3" id="KW-0732">Signal</keyword>
<keyword evidence="5" id="KW-0472">Membrane</keyword>
<feature type="domain" description="SH3b" evidence="6">
    <location>
        <begin position="20"/>
        <end position="84"/>
    </location>
</feature>
<dbReference type="InterPro" id="IPR016476">
    <property type="entry name" value="SH3_dom_pro"/>
</dbReference>
<evidence type="ECO:0000313" key="7">
    <source>
        <dbReference type="EMBL" id="KKK91938.1"/>
    </source>
</evidence>
<comment type="subcellular location">
    <subcellularLocation>
        <location evidence="1">Membrane</location>
        <topology evidence="1">Single-pass membrane protein</topology>
    </subcellularLocation>
</comment>
<evidence type="ECO:0000256" key="5">
    <source>
        <dbReference type="ARBA" id="ARBA00023136"/>
    </source>
</evidence>
<accession>A0A0F8ZDX7</accession>
<dbReference type="PROSITE" id="PS51781">
    <property type="entry name" value="SH3B"/>
    <property type="match status" value="1"/>
</dbReference>
<evidence type="ECO:0000259" key="6">
    <source>
        <dbReference type="PROSITE" id="PS51781"/>
    </source>
</evidence>
<dbReference type="InterPro" id="IPR003646">
    <property type="entry name" value="SH3-like_bac-type"/>
</dbReference>
<evidence type="ECO:0000256" key="3">
    <source>
        <dbReference type="ARBA" id="ARBA00022729"/>
    </source>
</evidence>
<dbReference type="EMBL" id="LAZR01048433">
    <property type="protein sequence ID" value="KKK91938.1"/>
    <property type="molecule type" value="Genomic_DNA"/>
</dbReference>
<evidence type="ECO:0000256" key="4">
    <source>
        <dbReference type="ARBA" id="ARBA00022989"/>
    </source>
</evidence>
<comment type="caution">
    <text evidence="7">The sequence shown here is derived from an EMBL/GenBank/DDBJ whole genome shotgun (WGS) entry which is preliminary data.</text>
</comment>
<sequence length="102" mass="11375">MKKVAFIGICLVLSFSVSQAETLYISDFLRITMRTGPGVDYKIIEMIKSGQTVTVLEQGPEWTKIQLPTGQEGWVLNRFLTPKPPSGLLLKKLEEKHAALSL</sequence>